<feature type="compositionally biased region" description="Basic and acidic residues" evidence="1">
    <location>
        <begin position="49"/>
        <end position="70"/>
    </location>
</feature>
<evidence type="ECO:0008006" key="4">
    <source>
        <dbReference type="Google" id="ProtNLM"/>
    </source>
</evidence>
<reference evidence="2 3" key="1">
    <citation type="journal article" date="2021" name="Int. J. Syst. Evol. Microbiol.">
        <title>Lentilactobacillus fungorum sp. nov., isolated from spent mushroom substrates.</title>
        <authorList>
            <person name="Tohno M."/>
            <person name="Tanizawa Y."/>
            <person name="Kojima Y."/>
            <person name="Sakamoto M."/>
            <person name="Ohkuma M."/>
            <person name="Kobayashi H."/>
        </authorList>
    </citation>
    <scope>NUCLEOTIDE SEQUENCE [LARGE SCALE GENOMIC DNA]</scope>
    <source>
        <strain evidence="2 3">YK48G</strain>
    </source>
</reference>
<dbReference type="EMBL" id="BNJR01000012">
    <property type="protein sequence ID" value="GHP13820.1"/>
    <property type="molecule type" value="Genomic_DNA"/>
</dbReference>
<proteinExistence type="predicted"/>
<accession>A0ABQ3VY41</accession>
<keyword evidence="3" id="KW-1185">Reference proteome</keyword>
<protein>
    <recommendedName>
        <fullName evidence="4">AbrB family transcriptional regulator</fullName>
    </recommendedName>
</protein>
<evidence type="ECO:0000313" key="2">
    <source>
        <dbReference type="EMBL" id="GHP13820.1"/>
    </source>
</evidence>
<organism evidence="2 3">
    <name type="scientific">Lentilactobacillus fungorum</name>
    <dbReference type="NCBI Taxonomy" id="2201250"/>
    <lineage>
        <taxon>Bacteria</taxon>
        <taxon>Bacillati</taxon>
        <taxon>Bacillota</taxon>
        <taxon>Bacilli</taxon>
        <taxon>Lactobacillales</taxon>
        <taxon>Lactobacillaceae</taxon>
        <taxon>Lentilactobacillus</taxon>
    </lineage>
</organism>
<sequence length="70" mass="7884">MKVREQGNSLVVTVPKKFGIKSGTEVIAVKGRDGSFSYIPKTNNPFKDPNVDFEHDHEEFDDTTTGREEI</sequence>
<dbReference type="RefSeq" id="WP_203629851.1">
    <property type="nucleotide sequence ID" value="NZ_BNJR01000012.1"/>
</dbReference>
<feature type="region of interest" description="Disordered" evidence="1">
    <location>
        <begin position="39"/>
        <end position="70"/>
    </location>
</feature>
<dbReference type="NCBIfam" id="NF047400">
    <property type="entry name" value="MazE_PemI_antitoxin"/>
    <property type="match status" value="1"/>
</dbReference>
<gene>
    <name evidence="2" type="ORF">YK48G_12450</name>
</gene>
<name>A0ABQ3VY41_9LACO</name>
<dbReference type="Proteomes" id="UP000604765">
    <property type="component" value="Unassembled WGS sequence"/>
</dbReference>
<evidence type="ECO:0000313" key="3">
    <source>
        <dbReference type="Proteomes" id="UP000604765"/>
    </source>
</evidence>
<evidence type="ECO:0000256" key="1">
    <source>
        <dbReference type="SAM" id="MobiDB-lite"/>
    </source>
</evidence>
<comment type="caution">
    <text evidence="2">The sequence shown here is derived from an EMBL/GenBank/DDBJ whole genome shotgun (WGS) entry which is preliminary data.</text>
</comment>